<keyword evidence="1" id="KW-0802">TPR repeat</keyword>
<gene>
    <name evidence="2" type="ORF">ABR69_05325</name>
</gene>
<sequence length="377" mass="41901">MVSLSSAFVKSSALPAVEFLTLLLLCGALSISPLSAQPQTLSNSAVSDTGAAASQSQAESTEEAARSAAEQAAATARSLEISREIARRETLIDDLRYSAGVYSEQLREVQEDLGAYLLEVGDFEKAAQIFTEALQIARINTGLYSEDQLPLINALIASNTKMKAWSQADDFQSLHIHIADRLYSTADGRFLQAARQYGDWRFRVMSENLLDDSYQGLARTAEDLSEFYGSLIGALESEGLERSADLLDFVFAKAETDLVLIRAIASAPYTDFPGTVSPYMYRSRCRNVRDANGQVVQQCTNIQVENPRYRQSQRDAKQVAVNRQIRHIREAIQRIEIVRDSAPALDSEERDVLDSRIARLELETQQLVRQSRSRSVF</sequence>
<name>A0A0R2SEN8_9GAMM</name>
<dbReference type="EMBL" id="LIBB01000134">
    <property type="protein sequence ID" value="KRO71794.1"/>
    <property type="molecule type" value="Genomic_DNA"/>
</dbReference>
<accession>A0A0R2SEN8</accession>
<organism evidence="2 3">
    <name type="scientific">OM182 bacterium BACL3 MAG-120507-bin80</name>
    <dbReference type="NCBI Taxonomy" id="1655577"/>
    <lineage>
        <taxon>Bacteria</taxon>
        <taxon>Pseudomonadati</taxon>
        <taxon>Pseudomonadota</taxon>
        <taxon>Gammaproteobacteria</taxon>
        <taxon>OMG group</taxon>
        <taxon>OM182 clade</taxon>
    </lineage>
</organism>
<proteinExistence type="predicted"/>
<dbReference type="AlphaFoldDB" id="A0A0R2SEN8"/>
<dbReference type="PROSITE" id="PS50005">
    <property type="entry name" value="TPR"/>
    <property type="match status" value="1"/>
</dbReference>
<evidence type="ECO:0000313" key="2">
    <source>
        <dbReference type="EMBL" id="KRO71794.1"/>
    </source>
</evidence>
<dbReference type="InterPro" id="IPR019734">
    <property type="entry name" value="TPR_rpt"/>
</dbReference>
<feature type="repeat" description="TPR" evidence="1">
    <location>
        <begin position="107"/>
        <end position="140"/>
    </location>
</feature>
<comment type="caution">
    <text evidence="2">The sequence shown here is derived from an EMBL/GenBank/DDBJ whole genome shotgun (WGS) entry which is preliminary data.</text>
</comment>
<reference evidence="2 3" key="1">
    <citation type="submission" date="2015-10" db="EMBL/GenBank/DDBJ databases">
        <title>Metagenome-Assembled Genomes uncover a global brackish microbiome.</title>
        <authorList>
            <person name="Hugerth L.W."/>
            <person name="Larsson J."/>
            <person name="Alneberg J."/>
            <person name="Lindh M.V."/>
            <person name="Legrand C."/>
            <person name="Pinhassi J."/>
            <person name="Andersson A.F."/>
        </authorList>
    </citation>
    <scope>NUCLEOTIDE SEQUENCE [LARGE SCALE GENOMIC DNA]</scope>
    <source>
        <strain evidence="2">BACL4 MAG-120507-bin80</strain>
    </source>
</reference>
<evidence type="ECO:0000313" key="3">
    <source>
        <dbReference type="Proteomes" id="UP000051934"/>
    </source>
</evidence>
<dbReference type="Proteomes" id="UP000051934">
    <property type="component" value="Unassembled WGS sequence"/>
</dbReference>
<evidence type="ECO:0000256" key="1">
    <source>
        <dbReference type="PROSITE-ProRule" id="PRU00339"/>
    </source>
</evidence>
<protein>
    <submittedName>
        <fullName evidence="2">Uncharacterized protein</fullName>
    </submittedName>
</protein>